<dbReference type="RefSeq" id="WP_161975517.1">
    <property type="nucleotide sequence ID" value="NZ_BIFR01000001.1"/>
</dbReference>
<dbReference type="EMBL" id="BIFR01000001">
    <property type="protein sequence ID" value="GCE13135.1"/>
    <property type="molecule type" value="Genomic_DNA"/>
</dbReference>
<dbReference type="Proteomes" id="UP000287352">
    <property type="component" value="Unassembled WGS sequence"/>
</dbReference>
<gene>
    <name evidence="6" type="ORF">KTT_29940</name>
</gene>
<evidence type="ECO:0000256" key="2">
    <source>
        <dbReference type="ARBA" id="ARBA00010876"/>
    </source>
</evidence>
<evidence type="ECO:0000313" key="7">
    <source>
        <dbReference type="Proteomes" id="UP000287352"/>
    </source>
</evidence>
<organism evidence="6 7">
    <name type="scientific">Tengunoibacter tsumagoiensis</name>
    <dbReference type="NCBI Taxonomy" id="2014871"/>
    <lineage>
        <taxon>Bacteria</taxon>
        <taxon>Bacillati</taxon>
        <taxon>Chloroflexota</taxon>
        <taxon>Ktedonobacteria</taxon>
        <taxon>Ktedonobacterales</taxon>
        <taxon>Dictyobacteraceae</taxon>
        <taxon>Tengunoibacter</taxon>
    </lineage>
</organism>
<evidence type="ECO:0000256" key="3">
    <source>
        <dbReference type="ARBA" id="ARBA00031870"/>
    </source>
</evidence>
<protein>
    <recommendedName>
        <fullName evidence="3">RNA pseudouridylate synthase</fullName>
    </recommendedName>
    <alternativeName>
        <fullName evidence="4">RNA-uridine isomerase</fullName>
    </alternativeName>
</protein>
<dbReference type="GO" id="GO:0009982">
    <property type="term" value="F:pseudouridine synthase activity"/>
    <property type="evidence" value="ECO:0007669"/>
    <property type="project" value="InterPro"/>
</dbReference>
<accession>A0A402A251</accession>
<evidence type="ECO:0000259" key="5">
    <source>
        <dbReference type="Pfam" id="PF00849"/>
    </source>
</evidence>
<comment type="similarity">
    <text evidence="2">Belongs to the pseudouridine synthase RluA family.</text>
</comment>
<dbReference type="Gene3D" id="3.30.2350.10">
    <property type="entry name" value="Pseudouridine synthase"/>
    <property type="match status" value="1"/>
</dbReference>
<dbReference type="InterPro" id="IPR006145">
    <property type="entry name" value="PsdUridine_synth_RsuA/RluA"/>
</dbReference>
<dbReference type="InterPro" id="IPR050188">
    <property type="entry name" value="RluA_PseudoU_synthase"/>
</dbReference>
<feature type="domain" description="Pseudouridine synthase RsuA/RluA-like" evidence="5">
    <location>
        <begin position="15"/>
        <end position="237"/>
    </location>
</feature>
<dbReference type="PANTHER" id="PTHR21600">
    <property type="entry name" value="MITOCHONDRIAL RNA PSEUDOURIDINE SYNTHASE"/>
    <property type="match status" value="1"/>
</dbReference>
<dbReference type="AlphaFoldDB" id="A0A402A251"/>
<evidence type="ECO:0000313" key="6">
    <source>
        <dbReference type="EMBL" id="GCE13135.1"/>
    </source>
</evidence>
<keyword evidence="7" id="KW-1185">Reference proteome</keyword>
<evidence type="ECO:0000256" key="4">
    <source>
        <dbReference type="ARBA" id="ARBA00033164"/>
    </source>
</evidence>
<sequence>MEIADISLLFQDHYLLLVNKPAGIVIHPTYKHAAGTLWDALLEYLQQQVPDDWQPPVRPDDPEWEGAPAEIREMLRAKRTARYWQEDGLLPRPCLVHRLDKDTSGIVALARTENSRRHLVKQFQEHTIRKSYLAVIQAGADSWALPRVPLHIIKRSSSGEVIETLNAFDALPELGVEYLLDGPLQRDPDDRRRCIVGPDGQEAQTIIRGIAVDNGYALLEVHPITGRTHQIRAHLAATGYAIVGDQTYAPMVRLQAEGGLQRQFLHAYSITLHRYPGNELTTYRAPLATDLLLWLEQTSPTLYRAWLNFFNS</sequence>
<dbReference type="GO" id="GO:0003723">
    <property type="term" value="F:RNA binding"/>
    <property type="evidence" value="ECO:0007669"/>
    <property type="project" value="InterPro"/>
</dbReference>
<proteinExistence type="inferred from homology"/>
<dbReference type="CDD" id="cd02869">
    <property type="entry name" value="PseudoU_synth_RluA_like"/>
    <property type="match status" value="1"/>
</dbReference>
<dbReference type="PANTHER" id="PTHR21600:SF44">
    <property type="entry name" value="RIBOSOMAL LARGE SUBUNIT PSEUDOURIDINE SYNTHASE D"/>
    <property type="match status" value="1"/>
</dbReference>
<comment type="catalytic activity">
    <reaction evidence="1">
        <text>a uridine in RNA = a pseudouridine in RNA</text>
        <dbReference type="Rhea" id="RHEA:48348"/>
        <dbReference type="Rhea" id="RHEA-COMP:12068"/>
        <dbReference type="Rhea" id="RHEA-COMP:12069"/>
        <dbReference type="ChEBI" id="CHEBI:65314"/>
        <dbReference type="ChEBI" id="CHEBI:65315"/>
    </reaction>
</comment>
<dbReference type="SUPFAM" id="SSF55120">
    <property type="entry name" value="Pseudouridine synthase"/>
    <property type="match status" value="1"/>
</dbReference>
<dbReference type="GO" id="GO:0000455">
    <property type="term" value="P:enzyme-directed rRNA pseudouridine synthesis"/>
    <property type="evidence" value="ECO:0007669"/>
    <property type="project" value="TreeGrafter"/>
</dbReference>
<dbReference type="InterPro" id="IPR020103">
    <property type="entry name" value="PsdUridine_synth_cat_dom_sf"/>
</dbReference>
<dbReference type="Pfam" id="PF00849">
    <property type="entry name" value="PseudoU_synth_2"/>
    <property type="match status" value="1"/>
</dbReference>
<name>A0A402A251_9CHLR</name>
<evidence type="ECO:0000256" key="1">
    <source>
        <dbReference type="ARBA" id="ARBA00000073"/>
    </source>
</evidence>
<reference evidence="7" key="1">
    <citation type="submission" date="2018-12" db="EMBL/GenBank/DDBJ databases">
        <title>Tengunoibacter tsumagoiensis gen. nov., sp. nov., Dictyobacter kobayashii sp. nov., D. alpinus sp. nov., and D. joshuensis sp. nov. and description of Dictyobacteraceae fam. nov. within the order Ktedonobacterales isolated from Tengu-no-mugimeshi.</title>
        <authorList>
            <person name="Wang C.M."/>
            <person name="Zheng Y."/>
            <person name="Sakai Y."/>
            <person name="Toyoda A."/>
            <person name="Minakuchi Y."/>
            <person name="Abe K."/>
            <person name="Yokota A."/>
            <person name="Yabe S."/>
        </authorList>
    </citation>
    <scope>NUCLEOTIDE SEQUENCE [LARGE SCALE GENOMIC DNA]</scope>
    <source>
        <strain evidence="7">Uno3</strain>
    </source>
</reference>
<dbReference type="GO" id="GO:0140098">
    <property type="term" value="F:catalytic activity, acting on RNA"/>
    <property type="evidence" value="ECO:0007669"/>
    <property type="project" value="UniProtKB-ARBA"/>
</dbReference>
<comment type="caution">
    <text evidence="6">The sequence shown here is derived from an EMBL/GenBank/DDBJ whole genome shotgun (WGS) entry which is preliminary data.</text>
</comment>